<dbReference type="EMBL" id="DF144928">
    <property type="protein sequence ID" value="GAA57656.1"/>
    <property type="molecule type" value="Genomic_DNA"/>
</dbReference>
<accession>G7YXH6</accession>
<protein>
    <submittedName>
        <fullName evidence="1">Uncharacterized protein</fullName>
    </submittedName>
</protein>
<reference evidence="1" key="1">
    <citation type="journal article" date="2011" name="Genome Biol.">
        <title>The draft genome of the carcinogenic human liver fluke Clonorchis sinensis.</title>
        <authorList>
            <person name="Wang X."/>
            <person name="Chen W."/>
            <person name="Huang Y."/>
            <person name="Sun J."/>
            <person name="Men J."/>
            <person name="Liu H."/>
            <person name="Luo F."/>
            <person name="Guo L."/>
            <person name="Lv X."/>
            <person name="Deng C."/>
            <person name="Zhou C."/>
            <person name="Fan Y."/>
            <person name="Li X."/>
            <person name="Huang L."/>
            <person name="Hu Y."/>
            <person name="Liang C."/>
            <person name="Hu X."/>
            <person name="Xu J."/>
            <person name="Yu X."/>
        </authorList>
    </citation>
    <scope>NUCLEOTIDE SEQUENCE [LARGE SCALE GENOMIC DNA]</scope>
    <source>
        <strain evidence="1">Henan</strain>
    </source>
</reference>
<dbReference type="AlphaFoldDB" id="G7YXH6"/>
<gene>
    <name evidence="1" type="ORF">CLF_113030</name>
</gene>
<proteinExistence type="predicted"/>
<evidence type="ECO:0000313" key="2">
    <source>
        <dbReference type="Proteomes" id="UP000008909"/>
    </source>
</evidence>
<sequence>MTSRGLLVRASLQSEVVRHIPRYMVSDNASCWAVAVTSLRSNRSINKSEIRVQCAHLLIAPGQRDDCSNENHRIKIYTTAVNSQNKGKISLVICDQNMLTECVSFRAGSVHKIRRRQSIDFTIDHLLDAPTTSKTQQILQYDSALVHIFGQSKLALMPDGLRRRFPRKTDSDATMMLSCNGYMIADIQNNGNTEATDKAVVDNEKPREREKAFVTRNAQLIQPACRKKAIVIKAITNHQISLVKKDNSGQASSGDYENGEKVKRIQLSQMDCDTLINNGKKIAVDKKNN</sequence>
<name>G7YXH6_CLOSI</name>
<organism evidence="1 2">
    <name type="scientific">Clonorchis sinensis</name>
    <name type="common">Chinese liver fluke</name>
    <dbReference type="NCBI Taxonomy" id="79923"/>
    <lineage>
        <taxon>Eukaryota</taxon>
        <taxon>Metazoa</taxon>
        <taxon>Spiralia</taxon>
        <taxon>Lophotrochozoa</taxon>
        <taxon>Platyhelminthes</taxon>
        <taxon>Trematoda</taxon>
        <taxon>Digenea</taxon>
        <taxon>Opisthorchiida</taxon>
        <taxon>Opisthorchiata</taxon>
        <taxon>Opisthorchiidae</taxon>
        <taxon>Clonorchis</taxon>
    </lineage>
</organism>
<reference key="2">
    <citation type="submission" date="2011-10" db="EMBL/GenBank/DDBJ databases">
        <title>The genome and transcriptome sequence of Clonorchis sinensis provide insights into the carcinogenic liver fluke.</title>
        <authorList>
            <person name="Wang X."/>
            <person name="Huang Y."/>
            <person name="Chen W."/>
            <person name="Liu H."/>
            <person name="Guo L."/>
            <person name="Chen Y."/>
            <person name="Luo F."/>
            <person name="Zhou W."/>
            <person name="Sun J."/>
            <person name="Mao Q."/>
            <person name="Liang P."/>
            <person name="Zhou C."/>
            <person name="Tian Y."/>
            <person name="Men J."/>
            <person name="Lv X."/>
            <person name="Huang L."/>
            <person name="Zhou J."/>
            <person name="Hu Y."/>
            <person name="Li R."/>
            <person name="Zhang F."/>
            <person name="Lei H."/>
            <person name="Li X."/>
            <person name="Hu X."/>
            <person name="Liang C."/>
            <person name="Xu J."/>
            <person name="Wu Z."/>
            <person name="Yu X."/>
        </authorList>
    </citation>
    <scope>NUCLEOTIDE SEQUENCE</scope>
    <source>
        <strain>Henan</strain>
    </source>
</reference>
<evidence type="ECO:0000313" key="1">
    <source>
        <dbReference type="EMBL" id="GAA57656.1"/>
    </source>
</evidence>
<dbReference type="Proteomes" id="UP000008909">
    <property type="component" value="Unassembled WGS sequence"/>
</dbReference>
<keyword evidence="2" id="KW-1185">Reference proteome</keyword>